<gene>
    <name evidence="2" type="ORF">MOC_4966</name>
</gene>
<dbReference type="KEGG" id="mor:MOC_4966"/>
<dbReference type="HOGENOM" id="CLU_1508926_0_0_5"/>
<reference evidence="2 3" key="1">
    <citation type="journal article" date="2014" name="PLoS ONE">
        <title>Genome Information of Methylobacterium oryzae, a Plant-Probiotic Methylotroph in the Phyllosphere.</title>
        <authorList>
            <person name="Kwak M.J."/>
            <person name="Jeong H."/>
            <person name="Madhaiyan M."/>
            <person name="Lee Y."/>
            <person name="Sa T.M."/>
            <person name="Oh T.K."/>
            <person name="Kim J.F."/>
        </authorList>
    </citation>
    <scope>NUCLEOTIDE SEQUENCE [LARGE SCALE GENOMIC DNA]</scope>
    <source>
        <strain evidence="2 3">CBMB20</strain>
    </source>
</reference>
<feature type="region of interest" description="Disordered" evidence="1">
    <location>
        <begin position="90"/>
        <end position="147"/>
    </location>
</feature>
<evidence type="ECO:0000313" key="3">
    <source>
        <dbReference type="Proteomes" id="UP000029492"/>
    </source>
</evidence>
<keyword evidence="3" id="KW-1185">Reference proteome</keyword>
<evidence type="ECO:0000256" key="1">
    <source>
        <dbReference type="SAM" id="MobiDB-lite"/>
    </source>
</evidence>
<protein>
    <submittedName>
        <fullName evidence="2">Transposase IS116/IS110/IS902 family</fullName>
    </submittedName>
</protein>
<name>A0A089NXQ4_9HYPH</name>
<proteinExistence type="predicted"/>
<feature type="compositionally biased region" description="Basic and acidic residues" evidence="1">
    <location>
        <begin position="15"/>
        <end position="34"/>
    </location>
</feature>
<dbReference type="AlphaFoldDB" id="A0A089NXQ4"/>
<organism evidence="2 3">
    <name type="scientific">Methylobacterium oryzae CBMB20</name>
    <dbReference type="NCBI Taxonomy" id="693986"/>
    <lineage>
        <taxon>Bacteria</taxon>
        <taxon>Pseudomonadati</taxon>
        <taxon>Pseudomonadota</taxon>
        <taxon>Alphaproteobacteria</taxon>
        <taxon>Hyphomicrobiales</taxon>
        <taxon>Methylobacteriaceae</taxon>
        <taxon>Methylobacterium</taxon>
    </lineage>
</organism>
<evidence type="ECO:0000313" key="2">
    <source>
        <dbReference type="EMBL" id="AIQ92721.1"/>
    </source>
</evidence>
<sequence>MAGHDTRLNPSGMREAVREAAEERHGRRGGDLRRGARRCGSHGDPDTAGARSAGMLSRQPRMRVTVALADMMARIVWALMAHGAPAELRPRRNRHAARREGCGDGRPSPRRHALFAAGSPKQRASIGCRSRTVHAPAKPKPFTGKAEALAQPQHAVRAADHARALGMERRGWSGRLGG</sequence>
<feature type="region of interest" description="Disordered" evidence="1">
    <location>
        <begin position="1"/>
        <end position="56"/>
    </location>
</feature>
<accession>A0A089NXQ4</accession>
<dbReference type="Proteomes" id="UP000029492">
    <property type="component" value="Chromosome"/>
</dbReference>
<dbReference type="STRING" id="693986.MOC_4966"/>
<dbReference type="EMBL" id="CP003811">
    <property type="protein sequence ID" value="AIQ92721.1"/>
    <property type="molecule type" value="Genomic_DNA"/>
</dbReference>